<gene>
    <name evidence="1" type="ORF">J1N35_005878</name>
</gene>
<reference evidence="1 2" key="1">
    <citation type="journal article" date="2021" name="Plant Biotechnol. J.">
        <title>Multi-omics assisted identification of the key and species-specific regulatory components of drought-tolerant mechanisms in Gossypium stocksii.</title>
        <authorList>
            <person name="Yu D."/>
            <person name="Ke L."/>
            <person name="Zhang D."/>
            <person name="Wu Y."/>
            <person name="Sun Y."/>
            <person name="Mei J."/>
            <person name="Sun J."/>
            <person name="Sun Y."/>
        </authorList>
    </citation>
    <scope>NUCLEOTIDE SEQUENCE [LARGE SCALE GENOMIC DNA]</scope>
    <source>
        <strain evidence="2">cv. E1</strain>
        <tissue evidence="1">Leaf</tissue>
    </source>
</reference>
<evidence type="ECO:0000313" key="2">
    <source>
        <dbReference type="Proteomes" id="UP000828251"/>
    </source>
</evidence>
<proteinExistence type="predicted"/>
<sequence length="141" mass="16726">MARELRVRKMEIKTKPRKPENKEPLKHYEQEPLPENFPKVLDLANFQVFELCHQYLVQYELYIGYLLDPQYRDYRMKLVFLHSNTDCDENIMVALFGYLVEGLTIMMFGENKKIVLENVGDLRILSHPMGSSMPLTQKEEL</sequence>
<dbReference type="AlphaFoldDB" id="A0A9D4AJE1"/>
<comment type="caution">
    <text evidence="1">The sequence shown here is derived from an EMBL/GenBank/DDBJ whole genome shotgun (WGS) entry which is preliminary data.</text>
</comment>
<name>A0A9D4AJE1_9ROSI</name>
<protein>
    <submittedName>
        <fullName evidence="1">Uncharacterized protein</fullName>
    </submittedName>
</protein>
<dbReference type="EMBL" id="JAIQCV010000002">
    <property type="protein sequence ID" value="KAH1122718.1"/>
    <property type="molecule type" value="Genomic_DNA"/>
</dbReference>
<evidence type="ECO:0000313" key="1">
    <source>
        <dbReference type="EMBL" id="KAH1122718.1"/>
    </source>
</evidence>
<organism evidence="1 2">
    <name type="scientific">Gossypium stocksii</name>
    <dbReference type="NCBI Taxonomy" id="47602"/>
    <lineage>
        <taxon>Eukaryota</taxon>
        <taxon>Viridiplantae</taxon>
        <taxon>Streptophyta</taxon>
        <taxon>Embryophyta</taxon>
        <taxon>Tracheophyta</taxon>
        <taxon>Spermatophyta</taxon>
        <taxon>Magnoliopsida</taxon>
        <taxon>eudicotyledons</taxon>
        <taxon>Gunneridae</taxon>
        <taxon>Pentapetalae</taxon>
        <taxon>rosids</taxon>
        <taxon>malvids</taxon>
        <taxon>Malvales</taxon>
        <taxon>Malvaceae</taxon>
        <taxon>Malvoideae</taxon>
        <taxon>Gossypium</taxon>
    </lineage>
</organism>
<dbReference type="OrthoDB" id="599103at2759"/>
<accession>A0A9D4AJE1</accession>
<dbReference type="Proteomes" id="UP000828251">
    <property type="component" value="Unassembled WGS sequence"/>
</dbReference>
<keyword evidence="2" id="KW-1185">Reference proteome</keyword>